<proteinExistence type="inferred from homology"/>
<dbReference type="OrthoDB" id="331699at2759"/>
<dbReference type="SUPFAM" id="SSF54637">
    <property type="entry name" value="Thioesterase/thiol ester dehydrase-isomerase"/>
    <property type="match status" value="2"/>
</dbReference>
<dbReference type="PANTHER" id="PTHR12655:SF0">
    <property type="entry name" value="ACYL-COENZYME A THIOESTERASE 9, MITOCHONDRIAL"/>
    <property type="match status" value="1"/>
</dbReference>
<keyword evidence="4" id="KW-0809">Transit peptide</keyword>
<evidence type="ECO:0000256" key="1">
    <source>
        <dbReference type="ARBA" id="ARBA00010458"/>
    </source>
</evidence>
<dbReference type="PROSITE" id="PS51770">
    <property type="entry name" value="HOTDOG_ACOT"/>
    <property type="match status" value="2"/>
</dbReference>
<evidence type="ECO:0000259" key="6">
    <source>
        <dbReference type="PROSITE" id="PS51770"/>
    </source>
</evidence>
<keyword evidence="2" id="KW-0677">Repeat</keyword>
<dbReference type="GO" id="GO:0047617">
    <property type="term" value="F:fatty acyl-CoA hydrolase activity"/>
    <property type="evidence" value="ECO:0007669"/>
    <property type="project" value="TreeGrafter"/>
</dbReference>
<evidence type="ECO:0000256" key="4">
    <source>
        <dbReference type="ARBA" id="ARBA00022946"/>
    </source>
</evidence>
<dbReference type="EMBL" id="JACCJC010000011">
    <property type="protein sequence ID" value="KAF6238149.1"/>
    <property type="molecule type" value="Genomic_DNA"/>
</dbReference>
<name>A0A8H6G097_9LECA</name>
<dbReference type="GeneID" id="59285449"/>
<keyword evidence="8" id="KW-1185">Reference proteome</keyword>
<dbReference type="Proteomes" id="UP000578531">
    <property type="component" value="Unassembled WGS sequence"/>
</dbReference>
<organism evidence="7 8">
    <name type="scientific">Letharia columbiana</name>
    <dbReference type="NCBI Taxonomy" id="112416"/>
    <lineage>
        <taxon>Eukaryota</taxon>
        <taxon>Fungi</taxon>
        <taxon>Dikarya</taxon>
        <taxon>Ascomycota</taxon>
        <taxon>Pezizomycotina</taxon>
        <taxon>Lecanoromycetes</taxon>
        <taxon>OSLEUM clade</taxon>
        <taxon>Lecanoromycetidae</taxon>
        <taxon>Lecanorales</taxon>
        <taxon>Lecanorineae</taxon>
        <taxon>Parmeliaceae</taxon>
        <taxon>Letharia</taxon>
    </lineage>
</organism>
<sequence>MRVRTPWIEALEKQRKKGFDPTKPSSTPATPPDRDLTPKKMSDSFHRVVIPLAQDPWLLDNYLNSNGHIRLGTIFMDLDALSGVIAYKHTGESVTTVTAAVDRITINHPLKELCDLELSGQVTYATGRSSMEISLQVAKAPEKGAKVHKEDVLMTCAFTMVSLDPSTKKPVAISPIKLETEEEKRLFELGQKNSTGKKALAKRTLRKQAPNEEESELIHAMWLKQLEYHDPNISTRKPENVIYMDKTRQQSSQIMQPQYRNRHNFMIFGGFLLKQTFELAFCCAAACSHSRPTFVSLDPSTFENPVPVGSVLYLTAIVAYTDPPLVTTNVAGDGVEDTAEGPGERYTRVQIRIDSKVRNVEHGETKPTGQFNYTFLVERNIRVMPSTYSEFMIWVDARRRAESVKASIEGLEPGRLRNGTDDGRSLRVTE</sequence>
<feature type="domain" description="HotDog ACOT-type" evidence="6">
    <location>
        <begin position="48"/>
        <end position="166"/>
    </location>
</feature>
<accession>A0A8H6G097</accession>
<dbReference type="CDD" id="cd03442">
    <property type="entry name" value="BFIT_BACH"/>
    <property type="match status" value="2"/>
</dbReference>
<dbReference type="InterPro" id="IPR029069">
    <property type="entry name" value="HotDog_dom_sf"/>
</dbReference>
<dbReference type="GO" id="GO:0006637">
    <property type="term" value="P:acyl-CoA metabolic process"/>
    <property type="evidence" value="ECO:0007669"/>
    <property type="project" value="TreeGrafter"/>
</dbReference>
<feature type="domain" description="HotDog ACOT-type" evidence="6">
    <location>
        <begin position="245"/>
        <end position="381"/>
    </location>
</feature>
<comment type="caution">
    <text evidence="7">The sequence shown here is derived from an EMBL/GenBank/DDBJ whole genome shotgun (WGS) entry which is preliminary data.</text>
</comment>
<comment type="similarity">
    <text evidence="1">Belongs to the acyl coenzyme A hydrolase family.</text>
</comment>
<dbReference type="RefSeq" id="XP_037167463.1">
    <property type="nucleotide sequence ID" value="XM_037305708.1"/>
</dbReference>
<evidence type="ECO:0000256" key="2">
    <source>
        <dbReference type="ARBA" id="ARBA00022737"/>
    </source>
</evidence>
<evidence type="ECO:0000256" key="5">
    <source>
        <dbReference type="SAM" id="MobiDB-lite"/>
    </source>
</evidence>
<dbReference type="PANTHER" id="PTHR12655">
    <property type="entry name" value="ACYL-COA THIOESTERASE"/>
    <property type="match status" value="1"/>
</dbReference>
<protein>
    <recommendedName>
        <fullName evidence="6">HotDog ACOT-type domain-containing protein</fullName>
    </recommendedName>
</protein>
<evidence type="ECO:0000313" key="8">
    <source>
        <dbReference type="Proteomes" id="UP000578531"/>
    </source>
</evidence>
<dbReference type="Gene3D" id="3.10.129.10">
    <property type="entry name" value="Hotdog Thioesterase"/>
    <property type="match status" value="2"/>
</dbReference>
<keyword evidence="3" id="KW-0378">Hydrolase</keyword>
<evidence type="ECO:0000313" key="7">
    <source>
        <dbReference type="EMBL" id="KAF6238149.1"/>
    </source>
</evidence>
<dbReference type="FunFam" id="3.10.129.10:FF:000032">
    <property type="entry name" value="Acyl-CoA thioester hydrolase"/>
    <property type="match status" value="1"/>
</dbReference>
<dbReference type="AlphaFoldDB" id="A0A8H6G097"/>
<dbReference type="FunFam" id="3.10.129.10:FF:000038">
    <property type="entry name" value="Acyl-CoA thioester hydrolase"/>
    <property type="match status" value="1"/>
</dbReference>
<evidence type="ECO:0000256" key="3">
    <source>
        <dbReference type="ARBA" id="ARBA00022801"/>
    </source>
</evidence>
<reference evidence="7 8" key="1">
    <citation type="journal article" date="2020" name="Genomics">
        <title>Complete, high-quality genomes from long-read metagenomic sequencing of two wolf lichen thalli reveals enigmatic genome architecture.</title>
        <authorList>
            <person name="McKenzie S.K."/>
            <person name="Walston R.F."/>
            <person name="Allen J.L."/>
        </authorList>
    </citation>
    <scope>NUCLEOTIDE SEQUENCE [LARGE SCALE GENOMIC DNA]</scope>
    <source>
        <strain evidence="7">WasteWater2</strain>
    </source>
</reference>
<dbReference type="GO" id="GO:0005739">
    <property type="term" value="C:mitochondrion"/>
    <property type="evidence" value="ECO:0007669"/>
    <property type="project" value="TreeGrafter"/>
</dbReference>
<gene>
    <name evidence="7" type="ORF">HO173_003783</name>
</gene>
<feature type="region of interest" description="Disordered" evidence="5">
    <location>
        <begin position="13"/>
        <end position="40"/>
    </location>
</feature>
<dbReference type="InterPro" id="IPR033120">
    <property type="entry name" value="HOTDOG_ACOT"/>
</dbReference>